<dbReference type="GO" id="GO:0004674">
    <property type="term" value="F:protein serine/threonine kinase activity"/>
    <property type="evidence" value="ECO:0007669"/>
    <property type="project" value="TreeGrafter"/>
</dbReference>
<dbReference type="GO" id="GO:0005524">
    <property type="term" value="F:ATP binding"/>
    <property type="evidence" value="ECO:0007669"/>
    <property type="project" value="InterPro"/>
</dbReference>
<dbReference type="Proteomes" id="UP000001572">
    <property type="component" value="Chromosome"/>
</dbReference>
<dbReference type="Pfam" id="PF00069">
    <property type="entry name" value="Pkinase"/>
    <property type="match status" value="1"/>
</dbReference>
<dbReference type="PROSITE" id="PS50011">
    <property type="entry name" value="PROTEIN_KINASE_DOM"/>
    <property type="match status" value="1"/>
</dbReference>
<reference evidence="4" key="1">
    <citation type="journal article" date="2016" name="Genome Announc.">
        <title>Complete genome sequence of Alkaliphilus metalliredigens strain QYMF, an alkaliphilic and metal-reducing bacterium isolated from borax-contaminated leachate ponds.</title>
        <authorList>
            <person name="Hwang C."/>
            <person name="Copeland A."/>
            <person name="Lucas S."/>
            <person name="Lapidus A."/>
            <person name="Barry K."/>
            <person name="Detter J.C."/>
            <person name="Glavina Del Rio T."/>
            <person name="Hammon N."/>
            <person name="Israni S."/>
            <person name="Dalin E."/>
            <person name="Tice H."/>
            <person name="Pitluck S."/>
            <person name="Chertkov O."/>
            <person name="Brettin T."/>
            <person name="Bruce D."/>
            <person name="Han C."/>
            <person name="Schmutz J."/>
            <person name="Larimer F."/>
            <person name="Land M.L."/>
            <person name="Hauser L."/>
            <person name="Kyrpides N."/>
            <person name="Mikhailova N."/>
            <person name="Ye Q."/>
            <person name="Zhou J."/>
            <person name="Richardson P."/>
            <person name="Fields M.W."/>
        </authorList>
    </citation>
    <scope>NUCLEOTIDE SEQUENCE [LARGE SCALE GENOMIC DNA]</scope>
    <source>
        <strain evidence="4">QYMF</strain>
    </source>
</reference>
<dbReference type="InterPro" id="IPR000719">
    <property type="entry name" value="Prot_kinase_dom"/>
</dbReference>
<keyword evidence="3" id="KW-0418">Kinase</keyword>
<dbReference type="eggNOG" id="COG0515">
    <property type="taxonomic scope" value="Bacteria"/>
</dbReference>
<keyword evidence="4" id="KW-1185">Reference proteome</keyword>
<evidence type="ECO:0000259" key="2">
    <source>
        <dbReference type="PROSITE" id="PS50011"/>
    </source>
</evidence>
<dbReference type="AlphaFoldDB" id="A6TWP9"/>
<keyword evidence="3" id="KW-0808">Transferase</keyword>
<gene>
    <name evidence="3" type="ordered locus">Amet_4545</name>
</gene>
<dbReference type="EMBL" id="CP000724">
    <property type="protein sequence ID" value="ABR50617.1"/>
    <property type="molecule type" value="Genomic_DNA"/>
</dbReference>
<evidence type="ECO:0000313" key="4">
    <source>
        <dbReference type="Proteomes" id="UP000001572"/>
    </source>
</evidence>
<dbReference type="PANTHER" id="PTHR44167">
    <property type="entry name" value="OVARIAN-SPECIFIC SERINE/THREONINE-PROTEIN KINASE LOK-RELATED"/>
    <property type="match status" value="1"/>
</dbReference>
<dbReference type="STRING" id="293826.Amet_4545"/>
<dbReference type="GO" id="GO:0005737">
    <property type="term" value="C:cytoplasm"/>
    <property type="evidence" value="ECO:0007669"/>
    <property type="project" value="TreeGrafter"/>
</dbReference>
<dbReference type="InterPro" id="IPR011009">
    <property type="entry name" value="Kinase-like_dom_sf"/>
</dbReference>
<dbReference type="HOGENOM" id="CLU_074074_0_0_9"/>
<evidence type="ECO:0000256" key="1">
    <source>
        <dbReference type="SAM" id="Phobius"/>
    </source>
</evidence>
<dbReference type="SMART" id="SM00220">
    <property type="entry name" value="S_TKc"/>
    <property type="match status" value="1"/>
</dbReference>
<sequence>MLQLHKGQRLEGKWQKNRYRVIHKLGQGALGAVYLVESEEDQKKYAMKVSEDNLSLNREYQLMVRFSKEGMVAEAIEIDDLELDKKRVHFIILEYIAGKNLKTYTENTGIDYLMALKLMRLLIKGTIVFGEKGYILGDLKPENIMIDENKKEIRFIDLGGVVNIGGGIKEFTPLYDQASWGIGERKATEAYLCFSLTMILVQLLIGQKLNPRNHNIQAVNKKIAGTKLSIAYRTFLNHGLKGKYTYLKDFANEVEGLYGHEKKVKQFEKMNCSQKWVDYIFIGSLSFFILTIFLILINQ</sequence>
<keyword evidence="1" id="KW-0812">Transmembrane</keyword>
<keyword evidence="1" id="KW-1133">Transmembrane helix</keyword>
<feature type="transmembrane region" description="Helical" evidence="1">
    <location>
        <begin position="276"/>
        <end position="297"/>
    </location>
</feature>
<protein>
    <submittedName>
        <fullName evidence="3">Protein kinase</fullName>
    </submittedName>
</protein>
<dbReference type="PANTHER" id="PTHR44167:SF24">
    <property type="entry name" value="SERINE_THREONINE-PROTEIN KINASE CHK2"/>
    <property type="match status" value="1"/>
</dbReference>
<dbReference type="Gene3D" id="1.10.510.10">
    <property type="entry name" value="Transferase(Phosphotransferase) domain 1"/>
    <property type="match status" value="1"/>
</dbReference>
<name>A6TWP9_ALKMQ</name>
<dbReference type="SUPFAM" id="SSF56112">
    <property type="entry name" value="Protein kinase-like (PK-like)"/>
    <property type="match status" value="1"/>
</dbReference>
<evidence type="ECO:0000313" key="3">
    <source>
        <dbReference type="EMBL" id="ABR50617.1"/>
    </source>
</evidence>
<proteinExistence type="predicted"/>
<organism evidence="3 4">
    <name type="scientific">Alkaliphilus metalliredigens (strain QYMF)</name>
    <dbReference type="NCBI Taxonomy" id="293826"/>
    <lineage>
        <taxon>Bacteria</taxon>
        <taxon>Bacillati</taxon>
        <taxon>Bacillota</taxon>
        <taxon>Clostridia</taxon>
        <taxon>Peptostreptococcales</taxon>
        <taxon>Natronincolaceae</taxon>
        <taxon>Alkaliphilus</taxon>
    </lineage>
</organism>
<keyword evidence="1" id="KW-0472">Membrane</keyword>
<dbReference type="KEGG" id="amt:Amet_4545"/>
<feature type="domain" description="Protein kinase" evidence="2">
    <location>
        <begin position="19"/>
        <end position="299"/>
    </location>
</feature>
<dbReference type="Gene3D" id="3.30.200.20">
    <property type="entry name" value="Phosphorylase Kinase, domain 1"/>
    <property type="match status" value="1"/>
</dbReference>
<accession>A6TWP9</accession>